<dbReference type="InterPro" id="IPR017853">
    <property type="entry name" value="GH"/>
</dbReference>
<evidence type="ECO:0000256" key="7">
    <source>
        <dbReference type="ARBA" id="ARBA00023295"/>
    </source>
</evidence>
<comment type="caution">
    <text evidence="12">The sequence shown here is derived from an EMBL/GenBank/DDBJ whole genome shotgun (WGS) entry which is preliminary data.</text>
</comment>
<accession>A0A399EK45</accession>
<dbReference type="InterPro" id="IPR031158">
    <property type="entry name" value="GH10_AS"/>
</dbReference>
<dbReference type="EMBL" id="QWLA01000064">
    <property type="protein sequence ID" value="RIH84026.1"/>
    <property type="molecule type" value="Genomic_DNA"/>
</dbReference>
<dbReference type="PROSITE" id="PS00591">
    <property type="entry name" value="GH10_1"/>
    <property type="match status" value="1"/>
</dbReference>
<evidence type="ECO:0000256" key="3">
    <source>
        <dbReference type="ARBA" id="ARBA00022651"/>
    </source>
</evidence>
<comment type="similarity">
    <text evidence="2 10">Belongs to the glycosyl hydrolase 10 (cellulase F) family.</text>
</comment>
<dbReference type="PROSITE" id="PS51760">
    <property type="entry name" value="GH10_2"/>
    <property type="match status" value="1"/>
</dbReference>
<evidence type="ECO:0000313" key="13">
    <source>
        <dbReference type="Proteomes" id="UP000265341"/>
    </source>
</evidence>
<dbReference type="InterPro" id="IPR044846">
    <property type="entry name" value="GH10"/>
</dbReference>
<comment type="catalytic activity">
    <reaction evidence="1 10">
        <text>Endohydrolysis of (1-&gt;4)-beta-D-xylosidic linkages in xylans.</text>
        <dbReference type="EC" id="3.2.1.8"/>
    </reaction>
</comment>
<keyword evidence="3 12" id="KW-0858">Xylan degradation</keyword>
<keyword evidence="5 10" id="KW-0378">Hydrolase</keyword>
<evidence type="ECO:0000256" key="5">
    <source>
        <dbReference type="ARBA" id="ARBA00022801"/>
    </source>
</evidence>
<dbReference type="PRINTS" id="PR00134">
    <property type="entry name" value="GLHYDRLASE10"/>
</dbReference>
<dbReference type="GO" id="GO:0045493">
    <property type="term" value="P:xylan catabolic process"/>
    <property type="evidence" value="ECO:0007669"/>
    <property type="project" value="UniProtKB-KW"/>
</dbReference>
<reference evidence="12 13" key="1">
    <citation type="submission" date="2018-08" db="EMBL/GenBank/DDBJ databases">
        <title>Meiothermus roseus NBRC 110900 genome sequencing project.</title>
        <authorList>
            <person name="Da Costa M.S."/>
            <person name="Albuquerque L."/>
            <person name="Raposo P."/>
            <person name="Froufe H.J.C."/>
            <person name="Barroso C.S."/>
            <person name="Egas C."/>
        </authorList>
    </citation>
    <scope>NUCLEOTIDE SEQUENCE [LARGE SCALE GENOMIC DNA]</scope>
    <source>
        <strain evidence="12 13">NBRC 110900</strain>
    </source>
</reference>
<dbReference type="PANTHER" id="PTHR31490">
    <property type="entry name" value="GLYCOSYL HYDROLASE"/>
    <property type="match status" value="1"/>
</dbReference>
<evidence type="ECO:0000256" key="1">
    <source>
        <dbReference type="ARBA" id="ARBA00000681"/>
    </source>
</evidence>
<evidence type="ECO:0000256" key="10">
    <source>
        <dbReference type="RuleBase" id="RU361174"/>
    </source>
</evidence>
<sequence length="342" mass="37733">MRSRVSAYWLGVGLAALTLAQTPSPQSLRALAERQGLLVGAAVDLAALYDPLEPDYARLLAREFNLVVAENAMKWASLSNERGQYSFTGADALVRFARQHGQRLRGHTLIWHEQLPAWVRGGTFSREAMLAVMQEHIQAVAGHFRGQVAYWDVVNEAVSDRGGLRETPFLRAVGPDYLEHAFRFARAADPQAKLFYNDYGADGMGAKSDEIYALLKALKAKGVPIDGVGFQAHLDSTFSPQQARMRENLQRFADLGLEVHITELDVQLKGAGSREERLEAQARVYAEVLAACRAVRGCTAVTLWGFTDAHSWRAAAEPLIFDPLYRPKPAYEALLRALGGTP</sequence>
<keyword evidence="6 10" id="KW-0119">Carbohydrate metabolism</keyword>
<keyword evidence="8 10" id="KW-0624">Polysaccharide degradation</keyword>
<dbReference type="Proteomes" id="UP000265341">
    <property type="component" value="Unassembled WGS sequence"/>
</dbReference>
<dbReference type="Pfam" id="PF00331">
    <property type="entry name" value="Glyco_hydro_10"/>
    <property type="match status" value="1"/>
</dbReference>
<dbReference type="Gene3D" id="3.20.20.80">
    <property type="entry name" value="Glycosidases"/>
    <property type="match status" value="1"/>
</dbReference>
<evidence type="ECO:0000313" key="12">
    <source>
        <dbReference type="EMBL" id="RIH84026.1"/>
    </source>
</evidence>
<dbReference type="RefSeq" id="WP_245969939.1">
    <property type="nucleotide sequence ID" value="NZ_QWLA01000064.1"/>
</dbReference>
<dbReference type="GO" id="GO:0031176">
    <property type="term" value="F:endo-1,4-beta-xylanase activity"/>
    <property type="evidence" value="ECO:0007669"/>
    <property type="project" value="UniProtKB-EC"/>
</dbReference>
<feature type="active site" description="Nucleophile" evidence="9">
    <location>
        <position position="263"/>
    </location>
</feature>
<dbReference type="InterPro" id="IPR001000">
    <property type="entry name" value="GH10_dom"/>
</dbReference>
<evidence type="ECO:0000256" key="6">
    <source>
        <dbReference type="ARBA" id="ARBA00023277"/>
    </source>
</evidence>
<keyword evidence="7 10" id="KW-0326">Glycosidase</keyword>
<evidence type="ECO:0000259" key="11">
    <source>
        <dbReference type="PROSITE" id="PS51760"/>
    </source>
</evidence>
<evidence type="ECO:0000256" key="2">
    <source>
        <dbReference type="ARBA" id="ARBA00007495"/>
    </source>
</evidence>
<keyword evidence="13" id="KW-1185">Reference proteome</keyword>
<evidence type="ECO:0000256" key="9">
    <source>
        <dbReference type="PROSITE-ProRule" id="PRU10061"/>
    </source>
</evidence>
<dbReference type="PANTHER" id="PTHR31490:SF88">
    <property type="entry name" value="BETA-XYLANASE"/>
    <property type="match status" value="1"/>
</dbReference>
<feature type="domain" description="GH10" evidence="11">
    <location>
        <begin position="42"/>
        <end position="337"/>
    </location>
</feature>
<protein>
    <recommendedName>
        <fullName evidence="10">Beta-xylanase</fullName>
        <ecNumber evidence="10">3.2.1.8</ecNumber>
    </recommendedName>
</protein>
<dbReference type="AlphaFoldDB" id="A0A399EK45"/>
<evidence type="ECO:0000256" key="8">
    <source>
        <dbReference type="ARBA" id="ARBA00023326"/>
    </source>
</evidence>
<organism evidence="12 13">
    <name type="scientific">Calidithermus roseus</name>
    <dbReference type="NCBI Taxonomy" id="1644118"/>
    <lineage>
        <taxon>Bacteria</taxon>
        <taxon>Thermotogati</taxon>
        <taxon>Deinococcota</taxon>
        <taxon>Deinococci</taxon>
        <taxon>Thermales</taxon>
        <taxon>Thermaceae</taxon>
        <taxon>Calidithermus</taxon>
    </lineage>
</organism>
<keyword evidence="4" id="KW-0732">Signal</keyword>
<dbReference type="SMART" id="SM00633">
    <property type="entry name" value="Glyco_10"/>
    <property type="match status" value="1"/>
</dbReference>
<evidence type="ECO:0000256" key="4">
    <source>
        <dbReference type="ARBA" id="ARBA00022729"/>
    </source>
</evidence>
<dbReference type="EC" id="3.2.1.8" evidence="10"/>
<dbReference type="SUPFAM" id="SSF51445">
    <property type="entry name" value="(Trans)glycosidases"/>
    <property type="match status" value="1"/>
</dbReference>
<name>A0A399EK45_9DEIN</name>
<proteinExistence type="inferred from homology"/>
<gene>
    <name evidence="12" type="primary">xynZ</name>
    <name evidence="12" type="ORF">Mrose_02792</name>
</gene>